<protein>
    <submittedName>
        <fullName evidence="1">Uncharacterized protein</fullName>
    </submittedName>
</protein>
<dbReference type="EMBL" id="VZAH01000070">
    <property type="protein sequence ID" value="MQP14029.1"/>
    <property type="molecule type" value="Genomic_DNA"/>
</dbReference>
<evidence type="ECO:0000313" key="4">
    <source>
        <dbReference type="Proteomes" id="UP000477980"/>
    </source>
</evidence>
<dbReference type="Proteomes" id="UP000477980">
    <property type="component" value="Unassembled WGS sequence"/>
</dbReference>
<evidence type="ECO:0000313" key="3">
    <source>
        <dbReference type="Proteomes" id="UP000286113"/>
    </source>
</evidence>
<reference evidence="2 3" key="1">
    <citation type="submission" date="2018-08" db="EMBL/GenBank/DDBJ databases">
        <title>A genome reference for cultivated species of the human gut microbiota.</title>
        <authorList>
            <person name="Zou Y."/>
            <person name="Xue W."/>
            <person name="Luo G."/>
        </authorList>
    </citation>
    <scope>NUCLEOTIDE SEQUENCE [LARGE SCALE GENOMIC DNA]</scope>
    <source>
        <strain evidence="2 3">AF22-1</strain>
    </source>
</reference>
<dbReference type="RefSeq" id="WP_119226745.1">
    <property type="nucleotide sequence ID" value="NZ_JAQDGK010000110.1"/>
</dbReference>
<organism evidence="1 4">
    <name type="scientific">Segatella copri</name>
    <dbReference type="NCBI Taxonomy" id="165179"/>
    <lineage>
        <taxon>Bacteria</taxon>
        <taxon>Pseudomonadati</taxon>
        <taxon>Bacteroidota</taxon>
        <taxon>Bacteroidia</taxon>
        <taxon>Bacteroidales</taxon>
        <taxon>Prevotellaceae</taxon>
        <taxon>Segatella</taxon>
    </lineage>
</organism>
<accession>A0A3R5ZRU6</accession>
<evidence type="ECO:0000313" key="2">
    <source>
        <dbReference type="EMBL" id="RGS49059.1"/>
    </source>
</evidence>
<dbReference type="EMBL" id="QRVN01000001">
    <property type="protein sequence ID" value="RGS49059.1"/>
    <property type="molecule type" value="Genomic_DNA"/>
</dbReference>
<sequence length="113" mass="13030">MKYIDYIGQRINLHKEIVKSIIEVMDKHGKEEVNLLEKEEEIGAAWLIRVHDWSNEITEVQVVAVKVENSVLFYKGKENGEVDEDWQTMAVEDDVVSATIDSVYTAVYLTLED</sequence>
<comment type="caution">
    <text evidence="1">The sequence shown here is derived from an EMBL/GenBank/DDBJ whole genome shotgun (WGS) entry which is preliminary data.</text>
</comment>
<dbReference type="AlphaFoldDB" id="A0A3R5ZRU6"/>
<reference evidence="1 4" key="2">
    <citation type="submission" date="2019-09" db="EMBL/GenBank/DDBJ databases">
        <title>Distinct polysaccharide growth profiles of human intestinal Prevotella copri isolates.</title>
        <authorList>
            <person name="Fehlner-Peach H."/>
            <person name="Magnabosco C."/>
            <person name="Raghavan V."/>
            <person name="Scher J.U."/>
            <person name="Tett A."/>
            <person name="Cox L.M."/>
            <person name="Gottsegen C."/>
            <person name="Watters A."/>
            <person name="Wiltshire- Gordon J.D."/>
            <person name="Segata N."/>
            <person name="Bonneau R."/>
            <person name="Littman D.R."/>
        </authorList>
    </citation>
    <scope>NUCLEOTIDE SEQUENCE [LARGE SCALE GENOMIC DNA]</scope>
    <source>
        <strain evidence="1">IAA917</strain>
        <strain evidence="4">iAA917</strain>
    </source>
</reference>
<name>A0A3R5ZRU6_9BACT</name>
<gene>
    <name evidence="2" type="ORF">DWX90_00990</name>
    <name evidence="1" type="ORF">F7D25_06320</name>
</gene>
<proteinExistence type="predicted"/>
<dbReference type="Proteomes" id="UP000286113">
    <property type="component" value="Unassembled WGS sequence"/>
</dbReference>
<evidence type="ECO:0000313" key="1">
    <source>
        <dbReference type="EMBL" id="MQP14029.1"/>
    </source>
</evidence>